<comment type="catalytic activity">
    <reaction evidence="7">
        <text>a peptidoglycan chain = a peptidoglycan chain with N-acetyl-1,6-anhydromuramyl-[peptide] at the reducing end + a peptidoglycan chain with N-acetylglucosamine at the non-reducing end.</text>
        <dbReference type="EC" id="4.2.2.29"/>
    </reaction>
</comment>
<dbReference type="Pfam" id="PF02618">
    <property type="entry name" value="YceG"/>
    <property type="match status" value="1"/>
</dbReference>
<dbReference type="PANTHER" id="PTHR30518:SF2">
    <property type="entry name" value="ENDOLYTIC MUREIN TRANSGLYCOSYLASE"/>
    <property type="match status" value="1"/>
</dbReference>
<evidence type="ECO:0000256" key="2">
    <source>
        <dbReference type="ARBA" id="ARBA00022692"/>
    </source>
</evidence>
<dbReference type="NCBIfam" id="TIGR00247">
    <property type="entry name" value="endolytic transglycosylase MltG"/>
    <property type="match status" value="1"/>
</dbReference>
<dbReference type="EC" id="4.2.2.29" evidence="7"/>
<name>A0A0U1L3Z0_9FIRM</name>
<evidence type="ECO:0000313" key="9">
    <source>
        <dbReference type="Proteomes" id="UP000049855"/>
    </source>
</evidence>
<dbReference type="GO" id="GO:0071555">
    <property type="term" value="P:cell wall organization"/>
    <property type="evidence" value="ECO:0007669"/>
    <property type="project" value="UniProtKB-KW"/>
</dbReference>
<evidence type="ECO:0000256" key="3">
    <source>
        <dbReference type="ARBA" id="ARBA00022989"/>
    </source>
</evidence>
<reference evidence="9" key="1">
    <citation type="submission" date="2015-03" db="EMBL/GenBank/DDBJ databases">
        <authorList>
            <person name="Nijsse Bart"/>
        </authorList>
    </citation>
    <scope>NUCLEOTIDE SEQUENCE [LARGE SCALE GENOMIC DNA]</scope>
</reference>
<feature type="transmembrane region" description="Helical" evidence="7">
    <location>
        <begin position="12"/>
        <end position="33"/>
    </location>
</feature>
<evidence type="ECO:0000256" key="1">
    <source>
        <dbReference type="ARBA" id="ARBA00022475"/>
    </source>
</evidence>
<dbReference type="InterPro" id="IPR003770">
    <property type="entry name" value="MLTG-like"/>
</dbReference>
<dbReference type="AlphaFoldDB" id="A0A0U1L3Z0"/>
<dbReference type="Proteomes" id="UP000049855">
    <property type="component" value="Unassembled WGS sequence"/>
</dbReference>
<dbReference type="HAMAP" id="MF_02065">
    <property type="entry name" value="MltG"/>
    <property type="match status" value="1"/>
</dbReference>
<keyword evidence="3 7" id="KW-1133">Transmembrane helix</keyword>
<evidence type="ECO:0000256" key="6">
    <source>
        <dbReference type="ARBA" id="ARBA00023316"/>
    </source>
</evidence>
<keyword evidence="1 7" id="KW-1003">Cell membrane</keyword>
<keyword evidence="5 7" id="KW-0456">Lyase</keyword>
<dbReference type="EMBL" id="CTRP01000014">
    <property type="protein sequence ID" value="CQR74039.1"/>
    <property type="molecule type" value="Genomic_DNA"/>
</dbReference>
<keyword evidence="6 7" id="KW-0961">Cell wall biogenesis/degradation</keyword>
<dbReference type="GO" id="GO:0005886">
    <property type="term" value="C:plasma membrane"/>
    <property type="evidence" value="ECO:0007669"/>
    <property type="project" value="UniProtKB-SubCell"/>
</dbReference>
<feature type="site" description="Important for catalytic activity" evidence="7">
    <location>
        <position position="225"/>
    </location>
</feature>
<sequence length="338" mass="37302">MLLLNISVSKKILIGILAATILSFGAMLVGWTLTEPVSSKGEPILVRIKAGTPAKVIAEELENQKLIKNAIVFRVAAKLQGLENSLQAGEYSISPAMPVRQMLTMMSQGQTAYQQFTIPEGYTVDQIAELLAEKKLANPEKFKALAKNFAPFPYMAANPDTKYSVEGFLFPDTYRLARGTSEEELLTMMVKQFDAKMTPDSRQRAAELGLSVREVIIMASLVEKEAKLNEEQPIIAGVFANRIKQNMPLQSCATIQYILGYPKAELTIQDTEIVSPYNTYQIMGLPPGPIANPGTDAIKAVLLANKTDYLYFVADKQGKHHFSNSYAEHLLAINQVQL</sequence>
<comment type="function">
    <text evidence="7">Functions as a peptidoglycan terminase that cleaves nascent peptidoglycan strands endolytically to terminate their elongation.</text>
</comment>
<protein>
    <recommendedName>
        <fullName evidence="7">Endolytic murein transglycosylase</fullName>
        <ecNumber evidence="7">4.2.2.29</ecNumber>
    </recommendedName>
    <alternativeName>
        <fullName evidence="7">Peptidoglycan lytic transglycosylase</fullName>
    </alternativeName>
    <alternativeName>
        <fullName evidence="7">Peptidoglycan polymerization terminase</fullName>
    </alternativeName>
</protein>
<evidence type="ECO:0000256" key="4">
    <source>
        <dbReference type="ARBA" id="ARBA00023136"/>
    </source>
</evidence>
<evidence type="ECO:0000256" key="5">
    <source>
        <dbReference type="ARBA" id="ARBA00023239"/>
    </source>
</evidence>
<keyword evidence="4 7" id="KW-0472">Membrane</keyword>
<organism evidence="8 9">
    <name type="scientific">Sporomusa ovata</name>
    <dbReference type="NCBI Taxonomy" id="2378"/>
    <lineage>
        <taxon>Bacteria</taxon>
        <taxon>Bacillati</taxon>
        <taxon>Bacillota</taxon>
        <taxon>Negativicutes</taxon>
        <taxon>Selenomonadales</taxon>
        <taxon>Sporomusaceae</taxon>
        <taxon>Sporomusa</taxon>
    </lineage>
</organism>
<gene>
    <name evidence="7" type="primary">mltG</name>
    <name evidence="8" type="ORF">SpAn4DRAFT_0501</name>
</gene>
<dbReference type="Gene3D" id="3.30.1490.480">
    <property type="entry name" value="Endolytic murein transglycosylase"/>
    <property type="match status" value="2"/>
</dbReference>
<comment type="subcellular location">
    <subcellularLocation>
        <location evidence="7">Cell membrane</location>
        <topology evidence="7">Single-pass membrane protein</topology>
    </subcellularLocation>
</comment>
<keyword evidence="9" id="KW-1185">Reference proteome</keyword>
<accession>A0A0U1L3Z0</accession>
<evidence type="ECO:0000256" key="7">
    <source>
        <dbReference type="HAMAP-Rule" id="MF_02065"/>
    </source>
</evidence>
<dbReference type="Gene3D" id="3.30.160.60">
    <property type="entry name" value="Classic Zinc Finger"/>
    <property type="match status" value="1"/>
</dbReference>
<proteinExistence type="inferred from homology"/>
<dbReference type="PANTHER" id="PTHR30518">
    <property type="entry name" value="ENDOLYTIC MUREIN TRANSGLYCOSYLASE"/>
    <property type="match status" value="1"/>
</dbReference>
<dbReference type="GO" id="GO:0008932">
    <property type="term" value="F:lytic endotransglycosylase activity"/>
    <property type="evidence" value="ECO:0007669"/>
    <property type="project" value="UniProtKB-UniRule"/>
</dbReference>
<dbReference type="RefSeq" id="WP_021170041.1">
    <property type="nucleotide sequence ID" value="NZ_CTRP01000014.1"/>
</dbReference>
<evidence type="ECO:0000313" key="8">
    <source>
        <dbReference type="EMBL" id="CQR74039.1"/>
    </source>
</evidence>
<dbReference type="GO" id="GO:0009252">
    <property type="term" value="P:peptidoglycan biosynthetic process"/>
    <property type="evidence" value="ECO:0007669"/>
    <property type="project" value="UniProtKB-UniRule"/>
</dbReference>
<dbReference type="CDD" id="cd08010">
    <property type="entry name" value="MltG_like"/>
    <property type="match status" value="1"/>
</dbReference>
<comment type="similarity">
    <text evidence="7">Belongs to the transglycosylase MltG family.</text>
</comment>
<keyword evidence="2 7" id="KW-0812">Transmembrane</keyword>